<evidence type="ECO:0000313" key="3">
    <source>
        <dbReference type="Proteomes" id="UP000245207"/>
    </source>
</evidence>
<protein>
    <submittedName>
        <fullName evidence="2">Transposon protein</fullName>
    </submittedName>
</protein>
<dbReference type="EMBL" id="PKPP01006978">
    <property type="protein sequence ID" value="PWA54746.1"/>
    <property type="molecule type" value="Genomic_DNA"/>
</dbReference>
<dbReference type="Proteomes" id="UP000245207">
    <property type="component" value="Unassembled WGS sequence"/>
</dbReference>
<proteinExistence type="predicted"/>
<evidence type="ECO:0000313" key="2">
    <source>
        <dbReference type="EMBL" id="PWA54746.1"/>
    </source>
</evidence>
<feature type="domain" description="Transposase-associated" evidence="1">
    <location>
        <begin position="5"/>
        <end position="81"/>
    </location>
</feature>
<evidence type="ECO:0000259" key="1">
    <source>
        <dbReference type="Pfam" id="PF13963"/>
    </source>
</evidence>
<name>A0A2U1M0E9_ARTAN</name>
<dbReference type="OrthoDB" id="1023725at2759"/>
<dbReference type="Pfam" id="PF13963">
    <property type="entry name" value="Transpos_assoc"/>
    <property type="match status" value="1"/>
</dbReference>
<dbReference type="AlphaFoldDB" id="A0A2U1M0E9"/>
<sequence length="129" mass="14857">MLMERQWMYGMSLNDPEFVKGVDSFLIAAESNRVAKGDIEIFCPCSKCKNLKPFTDIKTIEWHLHRYGFVRKYTCWSEHGESLVGNSTSSHLWDDTRHLKPMEIDQVALTTLNAFHMFVVDSLDATAPQ</sequence>
<comment type="caution">
    <text evidence="2">The sequence shown here is derived from an EMBL/GenBank/DDBJ whole genome shotgun (WGS) entry which is preliminary data.</text>
</comment>
<dbReference type="InterPro" id="IPR029480">
    <property type="entry name" value="Transpos_assoc"/>
</dbReference>
<reference evidence="2 3" key="1">
    <citation type="journal article" date="2018" name="Mol. Plant">
        <title>The genome of Artemisia annua provides insight into the evolution of Asteraceae family and artemisinin biosynthesis.</title>
        <authorList>
            <person name="Shen Q."/>
            <person name="Zhang L."/>
            <person name="Liao Z."/>
            <person name="Wang S."/>
            <person name="Yan T."/>
            <person name="Shi P."/>
            <person name="Liu M."/>
            <person name="Fu X."/>
            <person name="Pan Q."/>
            <person name="Wang Y."/>
            <person name="Lv Z."/>
            <person name="Lu X."/>
            <person name="Zhang F."/>
            <person name="Jiang W."/>
            <person name="Ma Y."/>
            <person name="Chen M."/>
            <person name="Hao X."/>
            <person name="Li L."/>
            <person name="Tang Y."/>
            <person name="Lv G."/>
            <person name="Zhou Y."/>
            <person name="Sun X."/>
            <person name="Brodelius P.E."/>
            <person name="Rose J.K.C."/>
            <person name="Tang K."/>
        </authorList>
    </citation>
    <scope>NUCLEOTIDE SEQUENCE [LARGE SCALE GENOMIC DNA]</scope>
    <source>
        <strain evidence="3">cv. Huhao1</strain>
        <tissue evidence="2">Leaf</tissue>
    </source>
</reference>
<gene>
    <name evidence="2" type="ORF">CTI12_AA431530</name>
</gene>
<organism evidence="2 3">
    <name type="scientific">Artemisia annua</name>
    <name type="common">Sweet wormwood</name>
    <dbReference type="NCBI Taxonomy" id="35608"/>
    <lineage>
        <taxon>Eukaryota</taxon>
        <taxon>Viridiplantae</taxon>
        <taxon>Streptophyta</taxon>
        <taxon>Embryophyta</taxon>
        <taxon>Tracheophyta</taxon>
        <taxon>Spermatophyta</taxon>
        <taxon>Magnoliopsida</taxon>
        <taxon>eudicotyledons</taxon>
        <taxon>Gunneridae</taxon>
        <taxon>Pentapetalae</taxon>
        <taxon>asterids</taxon>
        <taxon>campanulids</taxon>
        <taxon>Asterales</taxon>
        <taxon>Asteraceae</taxon>
        <taxon>Asteroideae</taxon>
        <taxon>Anthemideae</taxon>
        <taxon>Artemisiinae</taxon>
        <taxon>Artemisia</taxon>
    </lineage>
</organism>
<keyword evidence="3" id="KW-1185">Reference proteome</keyword>
<accession>A0A2U1M0E9</accession>